<feature type="region of interest" description="Disordered" evidence="1">
    <location>
        <begin position="1"/>
        <end position="30"/>
    </location>
</feature>
<reference evidence="2" key="1">
    <citation type="submission" date="2019-12" db="EMBL/GenBank/DDBJ databases">
        <title>Genome sequencing and annotation of Brassica cretica.</title>
        <authorList>
            <person name="Studholme D.J."/>
            <person name="Sarris P.F."/>
        </authorList>
    </citation>
    <scope>NUCLEOTIDE SEQUENCE</scope>
    <source>
        <strain evidence="2">PFS-102/07</strain>
        <tissue evidence="2">Leaf</tissue>
    </source>
</reference>
<name>A0A8S9JVA1_BRACR</name>
<comment type="caution">
    <text evidence="2">The sequence shown here is derived from an EMBL/GenBank/DDBJ whole genome shotgun (WGS) entry which is preliminary data.</text>
</comment>
<accession>A0A8S9JVA1</accession>
<organism evidence="2">
    <name type="scientific">Brassica cretica</name>
    <name type="common">Mustard</name>
    <dbReference type="NCBI Taxonomy" id="69181"/>
    <lineage>
        <taxon>Eukaryota</taxon>
        <taxon>Viridiplantae</taxon>
        <taxon>Streptophyta</taxon>
        <taxon>Embryophyta</taxon>
        <taxon>Tracheophyta</taxon>
        <taxon>Spermatophyta</taxon>
        <taxon>Magnoliopsida</taxon>
        <taxon>eudicotyledons</taxon>
        <taxon>Gunneridae</taxon>
        <taxon>Pentapetalae</taxon>
        <taxon>rosids</taxon>
        <taxon>malvids</taxon>
        <taxon>Brassicales</taxon>
        <taxon>Brassicaceae</taxon>
        <taxon>Brassiceae</taxon>
        <taxon>Brassica</taxon>
    </lineage>
</organism>
<dbReference type="AlphaFoldDB" id="A0A8S9JVA1"/>
<feature type="compositionally biased region" description="Basic and acidic residues" evidence="1">
    <location>
        <begin position="1"/>
        <end position="21"/>
    </location>
</feature>
<evidence type="ECO:0000313" key="2">
    <source>
        <dbReference type="EMBL" id="KAF2586460.1"/>
    </source>
</evidence>
<protein>
    <submittedName>
        <fullName evidence="2">Uncharacterized protein</fullName>
    </submittedName>
</protein>
<sequence>MTKRPLEKHEFNRQIDAERPRHVAPTSRSGLRERPQWVALRGRSGLRFVSSRHGNASDLGASLWQVALRGVSRDRNASDLSMSLWLGRSGRGSARPKITLITSLELQMHPNVSRNSMWQIDAEQPRHVAPTSRSGLREQPQWVALRGRSGLRFVSSRNGNASDLGASLWQVALASRSGKSLWEGCLAIETRATSPCSSGQVALGGVSREPNASDLSMSLWPGSSGVCVTATSCSRSGKPLQAVLVQRSL</sequence>
<proteinExistence type="predicted"/>
<dbReference type="EMBL" id="QGKY02000246">
    <property type="protein sequence ID" value="KAF2586460.1"/>
    <property type="molecule type" value="Genomic_DNA"/>
</dbReference>
<evidence type="ECO:0000256" key="1">
    <source>
        <dbReference type="SAM" id="MobiDB-lite"/>
    </source>
</evidence>
<gene>
    <name evidence="2" type="ORF">F2Q70_00036837</name>
</gene>